<dbReference type="EMBL" id="AJWJ01000523">
    <property type="protein sequence ID" value="KAF2070227.1"/>
    <property type="molecule type" value="Genomic_DNA"/>
</dbReference>
<evidence type="ECO:0000256" key="6">
    <source>
        <dbReference type="SAM" id="MobiDB-lite"/>
    </source>
</evidence>
<dbReference type="PROSITE" id="PS50082">
    <property type="entry name" value="WD_REPEATS_2"/>
    <property type="match status" value="6"/>
</dbReference>
<dbReference type="CDD" id="cd00200">
    <property type="entry name" value="WD40"/>
    <property type="match status" value="1"/>
</dbReference>
<feature type="repeat" description="WD" evidence="5">
    <location>
        <begin position="69"/>
        <end position="111"/>
    </location>
</feature>
<proteinExistence type="predicted"/>
<evidence type="ECO:0000256" key="3">
    <source>
        <dbReference type="ARBA" id="ARBA00022574"/>
    </source>
</evidence>
<dbReference type="FunFam" id="2.130.10.10:FF:000074">
    <property type="entry name" value="Angio-associated migratory cell protein-like protein"/>
    <property type="match status" value="1"/>
</dbReference>
<dbReference type="InterPro" id="IPR051179">
    <property type="entry name" value="WD_repeat_multifunction"/>
</dbReference>
<organism evidence="7 8">
    <name type="scientific">Polysphondylium violaceum</name>
    <dbReference type="NCBI Taxonomy" id="133409"/>
    <lineage>
        <taxon>Eukaryota</taxon>
        <taxon>Amoebozoa</taxon>
        <taxon>Evosea</taxon>
        <taxon>Eumycetozoa</taxon>
        <taxon>Dictyostelia</taxon>
        <taxon>Dictyosteliales</taxon>
        <taxon>Dictyosteliaceae</taxon>
        <taxon>Polysphondylium</taxon>
    </lineage>
</organism>
<sequence>MDTNIDNVEQEEQAFLDPNDQAVGGIEITDQQKQMDGNNMDEDMMDEGDEEMKEDSDEEDFVDESVQGFFEHTDSVYCVNMNPARNELAVTGGGDDVAYIWNITNGEKIHQLKGHKDSVSSVQFNFDGSLVATGGMDALVKIWDTASGAFLRDLEGPSESVEFMEWHPKGNIIVAGSTDCCAFMWSTLKGDLLGTFVGHTAALTCGGFTPDGKKVVTCSEDTSLRIWNPKDSSCLFTISGHGFHESAVTCIDFRKDSAVAITGGDDHFACISNLNTGKVLGRLEGHTDSIVSVTMSKTNPNLCMTGSTDGAIIIWDLTTFKQRSVLRHKHAISKLKSHPTDPVLFSSSVDKTICVWDERNGQLIKQFRGHTDSVLDFDITNNHKIVSVSDDKVSLVFSLLPPQ</sequence>
<dbReference type="InterPro" id="IPR020472">
    <property type="entry name" value="WD40_PAC1"/>
</dbReference>
<keyword evidence="2" id="KW-0963">Cytoplasm</keyword>
<dbReference type="PANTHER" id="PTHR19857:SF8">
    <property type="entry name" value="ANGIO-ASSOCIATED MIGRATORY CELL PROTEIN"/>
    <property type="match status" value="1"/>
</dbReference>
<evidence type="ECO:0008006" key="9">
    <source>
        <dbReference type="Google" id="ProtNLM"/>
    </source>
</evidence>
<dbReference type="PRINTS" id="PR00320">
    <property type="entry name" value="GPROTEINBRPT"/>
</dbReference>
<feature type="repeat" description="WD" evidence="5">
    <location>
        <begin position="196"/>
        <end position="237"/>
    </location>
</feature>
<feature type="repeat" description="WD" evidence="5">
    <location>
        <begin position="112"/>
        <end position="153"/>
    </location>
</feature>
<reference evidence="7" key="1">
    <citation type="submission" date="2020-01" db="EMBL/GenBank/DDBJ databases">
        <title>Development of genomics and gene disruption for Polysphondylium violaceum indicates a role for the polyketide synthase stlB in stalk morphogenesis.</title>
        <authorList>
            <person name="Narita B."/>
            <person name="Kawabe Y."/>
            <person name="Kin K."/>
            <person name="Saito T."/>
            <person name="Gibbs R."/>
            <person name="Kuspa A."/>
            <person name="Muzny D."/>
            <person name="Queller D."/>
            <person name="Richards S."/>
            <person name="Strassman J."/>
            <person name="Sucgang R."/>
            <person name="Worley K."/>
            <person name="Schaap P."/>
        </authorList>
    </citation>
    <scope>NUCLEOTIDE SEQUENCE</scope>
    <source>
        <strain evidence="7">QSvi11</strain>
    </source>
</reference>
<feature type="compositionally biased region" description="Acidic residues" evidence="6">
    <location>
        <begin position="39"/>
        <end position="57"/>
    </location>
</feature>
<dbReference type="AlphaFoldDB" id="A0A8J4PLN5"/>
<dbReference type="InterPro" id="IPR019775">
    <property type="entry name" value="WD40_repeat_CS"/>
</dbReference>
<keyword evidence="3 5" id="KW-0853">WD repeat</keyword>
<name>A0A8J4PLN5_9MYCE</name>
<keyword evidence="4" id="KW-0677">Repeat</keyword>
<dbReference type="SUPFAM" id="SSF50998">
    <property type="entry name" value="Quinoprotein alcohol dehydrogenase-like"/>
    <property type="match status" value="1"/>
</dbReference>
<dbReference type="PANTHER" id="PTHR19857">
    <property type="entry name" value="MITOCHONDRIAL DIVISION PROTEIN 1-RELATED"/>
    <property type="match status" value="1"/>
</dbReference>
<accession>A0A8J4PLN5</accession>
<evidence type="ECO:0000313" key="7">
    <source>
        <dbReference type="EMBL" id="KAF2070227.1"/>
    </source>
</evidence>
<feature type="repeat" description="WD" evidence="5">
    <location>
        <begin position="283"/>
        <end position="325"/>
    </location>
</feature>
<dbReference type="Gene3D" id="2.130.10.10">
    <property type="entry name" value="YVTN repeat-like/Quinoprotein amine dehydrogenase"/>
    <property type="match status" value="1"/>
</dbReference>
<feature type="region of interest" description="Disordered" evidence="6">
    <location>
        <begin position="1"/>
        <end position="57"/>
    </location>
</feature>
<dbReference type="InterPro" id="IPR015943">
    <property type="entry name" value="WD40/YVTN_repeat-like_dom_sf"/>
</dbReference>
<comment type="subcellular location">
    <subcellularLocation>
        <location evidence="1">Cytoplasm</location>
    </subcellularLocation>
</comment>
<evidence type="ECO:0000256" key="1">
    <source>
        <dbReference type="ARBA" id="ARBA00004496"/>
    </source>
</evidence>
<dbReference type="OrthoDB" id="10261640at2759"/>
<comment type="caution">
    <text evidence="7">The sequence shown here is derived from an EMBL/GenBank/DDBJ whole genome shotgun (WGS) entry which is preliminary data.</text>
</comment>
<evidence type="ECO:0000256" key="2">
    <source>
        <dbReference type="ARBA" id="ARBA00022490"/>
    </source>
</evidence>
<feature type="repeat" description="WD" evidence="5">
    <location>
        <begin position="325"/>
        <end position="366"/>
    </location>
</feature>
<gene>
    <name evidence="7" type="ORF">CYY_008461</name>
</gene>
<protein>
    <recommendedName>
        <fullName evidence="9">WD40 repeat-containing protein</fullName>
    </recommendedName>
</protein>
<dbReference type="InterPro" id="IPR011047">
    <property type="entry name" value="Quinoprotein_ADH-like_sf"/>
</dbReference>
<dbReference type="PROSITE" id="PS00678">
    <property type="entry name" value="WD_REPEATS_1"/>
    <property type="match status" value="3"/>
</dbReference>
<keyword evidence="8" id="KW-1185">Reference proteome</keyword>
<dbReference type="SMART" id="SM00320">
    <property type="entry name" value="WD40"/>
    <property type="match status" value="8"/>
</dbReference>
<dbReference type="Proteomes" id="UP000695562">
    <property type="component" value="Unassembled WGS sequence"/>
</dbReference>
<evidence type="ECO:0000313" key="8">
    <source>
        <dbReference type="Proteomes" id="UP000695562"/>
    </source>
</evidence>
<evidence type="ECO:0000256" key="5">
    <source>
        <dbReference type="PROSITE-ProRule" id="PRU00221"/>
    </source>
</evidence>
<feature type="repeat" description="WD" evidence="5">
    <location>
        <begin position="154"/>
        <end position="195"/>
    </location>
</feature>
<dbReference type="PROSITE" id="PS50294">
    <property type="entry name" value="WD_REPEATS_REGION"/>
    <property type="match status" value="5"/>
</dbReference>
<dbReference type="GO" id="GO:0005737">
    <property type="term" value="C:cytoplasm"/>
    <property type="evidence" value="ECO:0007669"/>
    <property type="project" value="UniProtKB-SubCell"/>
</dbReference>
<dbReference type="Pfam" id="PF00400">
    <property type="entry name" value="WD40"/>
    <property type="match status" value="8"/>
</dbReference>
<evidence type="ECO:0000256" key="4">
    <source>
        <dbReference type="ARBA" id="ARBA00022737"/>
    </source>
</evidence>
<dbReference type="InterPro" id="IPR001680">
    <property type="entry name" value="WD40_rpt"/>
</dbReference>